<protein>
    <submittedName>
        <fullName evidence="11">Aminopeptidase</fullName>
    </submittedName>
</protein>
<sequence>MDMIGFKGYGYDWVGAMENYGLVTFKEDYLVYDSGIHTQADKQLVSKTIAHEFAHQWLGDLVTMKWWNDLSMIEGAASLLTYPALGVSLNYTDQQLVNILILLNGPEDYSSLFTGISFGKSATVFRMFERVLGTDTFYKGLQIDLKRHKYGNTEFKDLLKALDEAKQRSGDGDKMPYDVVQFAEGWINQANHPVVSVKRISSTTVQLSQQRFILDYEINENSVKSVWQIPIWYQVNGIEKEVVWLTSQQPIYLNVDSTDLLVVNADCIGFYHVLYDQSLITSIKESLASDISSIPTLTRAYILEDLFKLAEAGYSTYASVFDFTSYLANETETYPWTVLSNNFQRIQQYYKDQPESQIVDDYLNYLFNLRSKKENLKISKGNYFTDDQFYKSRDLESLSEAEQLLAMFRTKFMQPCSTHSTKTSSQCTQVPEELRTSVYCSGVQLGSSDNFDYVMDMVKKETKDTVEHNRLLFALTCSHDIVNLRRLLQAAVDDNSDLKINWDMGAQVLEHASYNVVGKALIFDFFLSNWSLIYARIENEFNMNSLNRLIRTCLSDSSHRSILELDYFINDESTNTYGVKSFGKQLIYLKTTRRWIGKNLKPLIDLFLQQLNKRL</sequence>
<keyword evidence="7" id="KW-0482">Metalloprotease</keyword>
<dbReference type="Proteomes" id="UP000887574">
    <property type="component" value="Unplaced"/>
</dbReference>
<dbReference type="InterPro" id="IPR001930">
    <property type="entry name" value="Peptidase_M1"/>
</dbReference>
<keyword evidence="4" id="KW-0479">Metal-binding</keyword>
<evidence type="ECO:0000256" key="1">
    <source>
        <dbReference type="ARBA" id="ARBA00001947"/>
    </source>
</evidence>
<comment type="similarity">
    <text evidence="2">Belongs to the peptidase M1 family.</text>
</comment>
<dbReference type="InterPro" id="IPR050344">
    <property type="entry name" value="Peptidase_M1_aminopeptidases"/>
</dbReference>
<feature type="domain" description="Peptidase M1 membrane alanine aminopeptidase" evidence="8">
    <location>
        <begin position="11"/>
        <end position="186"/>
    </location>
</feature>
<evidence type="ECO:0000256" key="5">
    <source>
        <dbReference type="ARBA" id="ARBA00022801"/>
    </source>
</evidence>
<dbReference type="Pfam" id="PF11838">
    <property type="entry name" value="ERAP1_C"/>
    <property type="match status" value="1"/>
</dbReference>
<organism evidence="10 11">
    <name type="scientific">Ditylenchus dipsaci</name>
    <dbReference type="NCBI Taxonomy" id="166011"/>
    <lineage>
        <taxon>Eukaryota</taxon>
        <taxon>Metazoa</taxon>
        <taxon>Ecdysozoa</taxon>
        <taxon>Nematoda</taxon>
        <taxon>Chromadorea</taxon>
        <taxon>Rhabditida</taxon>
        <taxon>Tylenchina</taxon>
        <taxon>Tylenchomorpha</taxon>
        <taxon>Sphaerularioidea</taxon>
        <taxon>Anguinidae</taxon>
        <taxon>Anguininae</taxon>
        <taxon>Ditylenchus</taxon>
    </lineage>
</organism>
<dbReference type="GO" id="GO:0042277">
    <property type="term" value="F:peptide binding"/>
    <property type="evidence" value="ECO:0007669"/>
    <property type="project" value="TreeGrafter"/>
</dbReference>
<keyword evidence="3" id="KW-0645">Protease</keyword>
<evidence type="ECO:0000256" key="4">
    <source>
        <dbReference type="ARBA" id="ARBA00022723"/>
    </source>
</evidence>
<dbReference type="GO" id="GO:0008270">
    <property type="term" value="F:zinc ion binding"/>
    <property type="evidence" value="ECO:0007669"/>
    <property type="project" value="InterPro"/>
</dbReference>
<keyword evidence="6" id="KW-0862">Zinc</keyword>
<keyword evidence="5" id="KW-0378">Hydrolase</keyword>
<comment type="cofactor">
    <cofactor evidence="1">
        <name>Zn(2+)</name>
        <dbReference type="ChEBI" id="CHEBI:29105"/>
    </cofactor>
</comment>
<dbReference type="Gene3D" id="2.60.40.1910">
    <property type="match status" value="1"/>
</dbReference>
<dbReference type="PANTHER" id="PTHR11533">
    <property type="entry name" value="PROTEASE M1 ZINC METALLOPROTEASE"/>
    <property type="match status" value="1"/>
</dbReference>
<keyword evidence="10" id="KW-1185">Reference proteome</keyword>
<dbReference type="PRINTS" id="PR00756">
    <property type="entry name" value="ALADIPTASE"/>
</dbReference>
<evidence type="ECO:0000256" key="6">
    <source>
        <dbReference type="ARBA" id="ARBA00022833"/>
    </source>
</evidence>
<name>A0A915E932_9BILA</name>
<feature type="domain" description="ERAP1-like C-terminal" evidence="9">
    <location>
        <begin position="261"/>
        <end position="578"/>
    </location>
</feature>
<dbReference type="InterPro" id="IPR014782">
    <property type="entry name" value="Peptidase_M1_dom"/>
</dbReference>
<dbReference type="PANTHER" id="PTHR11533:SF299">
    <property type="entry name" value="AMINOPEPTIDASE"/>
    <property type="match status" value="1"/>
</dbReference>
<evidence type="ECO:0000256" key="7">
    <source>
        <dbReference type="ARBA" id="ARBA00023049"/>
    </source>
</evidence>
<accession>A0A915E932</accession>
<dbReference type="InterPro" id="IPR024571">
    <property type="entry name" value="ERAP1-like_C_dom"/>
</dbReference>
<proteinExistence type="inferred from homology"/>
<dbReference type="AlphaFoldDB" id="A0A915E932"/>
<evidence type="ECO:0000256" key="3">
    <source>
        <dbReference type="ARBA" id="ARBA00022670"/>
    </source>
</evidence>
<evidence type="ECO:0000259" key="8">
    <source>
        <dbReference type="Pfam" id="PF01433"/>
    </source>
</evidence>
<dbReference type="Gene3D" id="1.25.50.20">
    <property type="match status" value="1"/>
</dbReference>
<evidence type="ECO:0000313" key="10">
    <source>
        <dbReference type="Proteomes" id="UP000887574"/>
    </source>
</evidence>
<dbReference type="Gene3D" id="1.10.390.10">
    <property type="entry name" value="Neutral Protease Domain 2"/>
    <property type="match status" value="1"/>
</dbReference>
<dbReference type="InterPro" id="IPR027268">
    <property type="entry name" value="Peptidase_M4/M1_CTD_sf"/>
</dbReference>
<dbReference type="SUPFAM" id="SSF55486">
    <property type="entry name" value="Metalloproteases ('zincins'), catalytic domain"/>
    <property type="match status" value="1"/>
</dbReference>
<dbReference type="GO" id="GO:0070006">
    <property type="term" value="F:metalloaminopeptidase activity"/>
    <property type="evidence" value="ECO:0007669"/>
    <property type="project" value="TreeGrafter"/>
</dbReference>
<dbReference type="GO" id="GO:0005737">
    <property type="term" value="C:cytoplasm"/>
    <property type="evidence" value="ECO:0007669"/>
    <property type="project" value="TreeGrafter"/>
</dbReference>
<evidence type="ECO:0000259" key="9">
    <source>
        <dbReference type="Pfam" id="PF11838"/>
    </source>
</evidence>
<dbReference type="GO" id="GO:0043171">
    <property type="term" value="P:peptide catabolic process"/>
    <property type="evidence" value="ECO:0007669"/>
    <property type="project" value="TreeGrafter"/>
</dbReference>
<evidence type="ECO:0000256" key="2">
    <source>
        <dbReference type="ARBA" id="ARBA00010136"/>
    </source>
</evidence>
<dbReference type="WBParaSite" id="jg3851.1">
    <property type="protein sequence ID" value="jg3851.1"/>
    <property type="gene ID" value="jg3851"/>
</dbReference>
<dbReference type="GO" id="GO:0005615">
    <property type="term" value="C:extracellular space"/>
    <property type="evidence" value="ECO:0007669"/>
    <property type="project" value="TreeGrafter"/>
</dbReference>
<reference evidence="11" key="1">
    <citation type="submission" date="2022-11" db="UniProtKB">
        <authorList>
            <consortium name="WormBaseParasite"/>
        </authorList>
    </citation>
    <scope>IDENTIFICATION</scope>
</reference>
<dbReference type="GO" id="GO:0016020">
    <property type="term" value="C:membrane"/>
    <property type="evidence" value="ECO:0007669"/>
    <property type="project" value="TreeGrafter"/>
</dbReference>
<dbReference type="GO" id="GO:0006508">
    <property type="term" value="P:proteolysis"/>
    <property type="evidence" value="ECO:0007669"/>
    <property type="project" value="UniProtKB-KW"/>
</dbReference>
<evidence type="ECO:0000313" key="11">
    <source>
        <dbReference type="WBParaSite" id="jg3851.1"/>
    </source>
</evidence>
<dbReference type="Pfam" id="PF01433">
    <property type="entry name" value="Peptidase_M1"/>
    <property type="match status" value="1"/>
</dbReference>